<dbReference type="Pfam" id="PF05035">
    <property type="entry name" value="DGOK"/>
    <property type="match status" value="1"/>
</dbReference>
<dbReference type="GO" id="GO:0008671">
    <property type="term" value="F:2-dehydro-3-deoxygalactonokinase activity"/>
    <property type="evidence" value="ECO:0007669"/>
    <property type="project" value="InterPro"/>
</dbReference>
<dbReference type="Gene3D" id="3.30.420.310">
    <property type="entry name" value="2-keto-3-deoxy-galactonokinase, C-terminal domain"/>
    <property type="match status" value="1"/>
</dbReference>
<dbReference type="InterPro" id="IPR042257">
    <property type="entry name" value="DGOK_C"/>
</dbReference>
<protein>
    <submittedName>
        <fullName evidence="1">2-dehydro-3-deoxygalactonokinase</fullName>
    </submittedName>
</protein>
<dbReference type="KEGG" id="gfu:KM031_14705"/>
<keyword evidence="2" id="KW-1185">Reference proteome</keyword>
<dbReference type="EMBL" id="CP076361">
    <property type="protein sequence ID" value="QWK90061.1"/>
    <property type="molecule type" value="Genomic_DNA"/>
</dbReference>
<dbReference type="InterPro" id="IPR007729">
    <property type="entry name" value="DGOK"/>
</dbReference>
<dbReference type="GO" id="GO:0034194">
    <property type="term" value="P:D-galactonate catabolic process"/>
    <property type="evidence" value="ECO:0007669"/>
    <property type="project" value="InterPro"/>
</dbReference>
<gene>
    <name evidence="1" type="ORF">KM031_14705</name>
</gene>
<sequence length="308" mass="32089">MSGDGGSRGGLPDLHWIAVDWGSTHLRATALGPEGVLAEAGSEDGMARLATPKAFEPALLALIGDWLPQGRQVPVLACGMVGARQGWREAPYRATPCAPLDPAALMAVPCHDPRLSLRIVPGLMQARPADVMRGEEVQIAGALAVRPGFDGVICLPGTHSKWVHVSAGEVVSFQTFLTGEMFALLSQVSVLRHGIAAEGWDAAAFAEALSEAQSRPERLAARLFSLRAEALLEGLSPVTARARLSGLLIGAELAAARPYWLGQPVLLIGAEAVAAPYAQALAAQGITAEHLPGAACSLAGLSRLWACL</sequence>
<proteinExistence type="predicted"/>
<dbReference type="Gene3D" id="3.30.420.300">
    <property type="entry name" value="2-keto-3-deoxy-galactonokinase, substrate binding domain"/>
    <property type="match status" value="1"/>
</dbReference>
<reference evidence="1" key="1">
    <citation type="submission" date="2021-06" db="EMBL/GenBank/DDBJ databases">
        <title>Direct submission.</title>
        <authorList>
            <person name="Lee C.-S."/>
            <person name="Jin L."/>
        </authorList>
    </citation>
    <scope>NUCLEOTIDE SEQUENCE</scope>
    <source>
        <strain evidence="1">Con5</strain>
    </source>
</reference>
<evidence type="ECO:0000313" key="1">
    <source>
        <dbReference type="EMBL" id="QWK90061.1"/>
    </source>
</evidence>
<accession>A0A975P756</accession>
<dbReference type="InterPro" id="IPR042258">
    <property type="entry name" value="DGOK_N"/>
</dbReference>
<evidence type="ECO:0000313" key="2">
    <source>
        <dbReference type="Proteomes" id="UP000679352"/>
    </source>
</evidence>
<dbReference type="Proteomes" id="UP000679352">
    <property type="component" value="Chromosome"/>
</dbReference>
<dbReference type="AlphaFoldDB" id="A0A975P756"/>
<name>A0A975P756_9RHOB</name>
<organism evidence="1 2">
    <name type="scientific">Gemmobacter fulvus</name>
    <dbReference type="NCBI Taxonomy" id="2840474"/>
    <lineage>
        <taxon>Bacteria</taxon>
        <taxon>Pseudomonadati</taxon>
        <taxon>Pseudomonadota</taxon>
        <taxon>Alphaproteobacteria</taxon>
        <taxon>Rhodobacterales</taxon>
        <taxon>Paracoccaceae</taxon>
        <taxon>Gemmobacter</taxon>
    </lineage>
</organism>
<dbReference type="RefSeq" id="WP_215506680.1">
    <property type="nucleotide sequence ID" value="NZ_CP076361.1"/>
</dbReference>